<dbReference type="Gene3D" id="3.40.50.10140">
    <property type="entry name" value="Toll/interleukin-1 receptor homology (TIR) domain"/>
    <property type="match status" value="1"/>
</dbReference>
<name>A0AAE1JXK2_9FABA</name>
<comment type="caution">
    <text evidence="1">The sequence shown here is derived from an EMBL/GenBank/DDBJ whole genome shotgun (WGS) entry which is preliminary data.</text>
</comment>
<sequence>MTEAANLSGWEISGSRNEAEMVEEIAGAVMRTLESMSRSPVIGGDIQIETELPDFHRKSRPFQNQS</sequence>
<accession>A0AAE1JXK2</accession>
<protein>
    <submittedName>
        <fullName evidence="1">Uncharacterized protein</fullName>
    </submittedName>
</protein>
<dbReference type="InterPro" id="IPR035897">
    <property type="entry name" value="Toll_tir_struct_dom_sf"/>
</dbReference>
<dbReference type="AlphaFoldDB" id="A0AAE1JXK2"/>
<gene>
    <name evidence="1" type="ORF">QN277_004232</name>
</gene>
<evidence type="ECO:0000313" key="1">
    <source>
        <dbReference type="EMBL" id="KAK4261199.1"/>
    </source>
</evidence>
<dbReference type="Proteomes" id="UP001293593">
    <property type="component" value="Unassembled WGS sequence"/>
</dbReference>
<dbReference type="EMBL" id="JAWXYG010000010">
    <property type="protein sequence ID" value="KAK4261199.1"/>
    <property type="molecule type" value="Genomic_DNA"/>
</dbReference>
<organism evidence="1 2">
    <name type="scientific">Acacia crassicarpa</name>
    <name type="common">northern wattle</name>
    <dbReference type="NCBI Taxonomy" id="499986"/>
    <lineage>
        <taxon>Eukaryota</taxon>
        <taxon>Viridiplantae</taxon>
        <taxon>Streptophyta</taxon>
        <taxon>Embryophyta</taxon>
        <taxon>Tracheophyta</taxon>
        <taxon>Spermatophyta</taxon>
        <taxon>Magnoliopsida</taxon>
        <taxon>eudicotyledons</taxon>
        <taxon>Gunneridae</taxon>
        <taxon>Pentapetalae</taxon>
        <taxon>rosids</taxon>
        <taxon>fabids</taxon>
        <taxon>Fabales</taxon>
        <taxon>Fabaceae</taxon>
        <taxon>Caesalpinioideae</taxon>
        <taxon>mimosoid clade</taxon>
        <taxon>Acacieae</taxon>
        <taxon>Acacia</taxon>
    </lineage>
</organism>
<reference evidence="1" key="1">
    <citation type="submission" date="2023-10" db="EMBL/GenBank/DDBJ databases">
        <title>Chromosome-level genome of the transformable northern wattle, Acacia crassicarpa.</title>
        <authorList>
            <person name="Massaro I."/>
            <person name="Sinha N.R."/>
            <person name="Poethig S."/>
            <person name="Leichty A.R."/>
        </authorList>
    </citation>
    <scope>NUCLEOTIDE SEQUENCE</scope>
    <source>
        <strain evidence="1">Acra3RX</strain>
        <tissue evidence="1">Leaf</tissue>
    </source>
</reference>
<evidence type="ECO:0000313" key="2">
    <source>
        <dbReference type="Proteomes" id="UP001293593"/>
    </source>
</evidence>
<keyword evidence="2" id="KW-1185">Reference proteome</keyword>
<proteinExistence type="predicted"/>